<evidence type="ECO:0000313" key="2">
    <source>
        <dbReference type="Proteomes" id="UP000016201"/>
    </source>
</evidence>
<dbReference type="Proteomes" id="UP000016201">
    <property type="component" value="Unassembled WGS sequence"/>
</dbReference>
<sequence length="53" mass="6193">MIYQRLFNYEIGGDSARLSGECNDQIENQYWYLGVKKALLFLVSAFMTVEHDD</sequence>
<name>R9B3Z5_9GAMM</name>
<protein>
    <submittedName>
        <fullName evidence="1">Uncharacterized protein</fullName>
    </submittedName>
</protein>
<organism evidence="1 2">
    <name type="scientific">Acinetobacter tandoii DSM 14970 = CIP 107469</name>
    <dbReference type="NCBI Taxonomy" id="1120927"/>
    <lineage>
        <taxon>Bacteria</taxon>
        <taxon>Pseudomonadati</taxon>
        <taxon>Pseudomonadota</taxon>
        <taxon>Gammaproteobacteria</taxon>
        <taxon>Moraxellales</taxon>
        <taxon>Moraxellaceae</taxon>
        <taxon>Acinetobacter</taxon>
    </lineage>
</organism>
<reference evidence="1 2" key="1">
    <citation type="submission" date="2013-03" db="EMBL/GenBank/DDBJ databases">
        <title>The Genome Sequence of Acinetobacter tandoii CIP 107469.</title>
        <authorList>
            <consortium name="The Broad Institute Genome Sequencing Platform"/>
            <consortium name="The Broad Institute Genome Sequencing Center for Infectious Disease"/>
            <person name="Cerqueira G."/>
            <person name="Feldgarden M."/>
            <person name="Courvalin P."/>
            <person name="Perichon B."/>
            <person name="Grillot-Courvalin C."/>
            <person name="Clermont D."/>
            <person name="Rocha E."/>
            <person name="Yoon E.-J."/>
            <person name="Nemec A."/>
            <person name="Walker B."/>
            <person name="Young S.K."/>
            <person name="Zeng Q."/>
            <person name="Gargeya S."/>
            <person name="Fitzgerald M."/>
            <person name="Haas B."/>
            <person name="Abouelleil A."/>
            <person name="Alvarado L."/>
            <person name="Arachchi H.M."/>
            <person name="Berlin A.M."/>
            <person name="Chapman S.B."/>
            <person name="Dewar J."/>
            <person name="Goldberg J."/>
            <person name="Griggs A."/>
            <person name="Gujja S."/>
            <person name="Hansen M."/>
            <person name="Howarth C."/>
            <person name="Imamovic A."/>
            <person name="Larimer J."/>
            <person name="McCowan C."/>
            <person name="Murphy C."/>
            <person name="Neiman D."/>
            <person name="Pearson M."/>
            <person name="Priest M."/>
            <person name="Roberts A."/>
            <person name="Saif S."/>
            <person name="Shea T."/>
            <person name="Sisk P."/>
            <person name="Sykes S."/>
            <person name="Wortman J."/>
            <person name="Nusbaum C."/>
            <person name="Birren B."/>
        </authorList>
    </citation>
    <scope>NUCLEOTIDE SEQUENCE [LARGE SCALE GENOMIC DNA]</scope>
    <source>
        <strain evidence="1 2">CIP 107469</strain>
    </source>
</reference>
<dbReference type="AlphaFoldDB" id="R9B3Z5"/>
<comment type="caution">
    <text evidence="1">The sequence shown here is derived from an EMBL/GenBank/DDBJ whole genome shotgun (WGS) entry which is preliminary data.</text>
</comment>
<gene>
    <name evidence="1" type="ORF">I593_01223</name>
</gene>
<proteinExistence type="predicted"/>
<dbReference type="EMBL" id="AQFM01000034">
    <property type="protein sequence ID" value="EOR09147.1"/>
    <property type="molecule type" value="Genomic_DNA"/>
</dbReference>
<keyword evidence="2" id="KW-1185">Reference proteome</keyword>
<evidence type="ECO:0000313" key="1">
    <source>
        <dbReference type="EMBL" id="EOR09147.1"/>
    </source>
</evidence>
<dbReference type="PATRIC" id="fig|1120927.3.peg.1176"/>
<accession>R9B3Z5</accession>